<evidence type="ECO:0000256" key="1">
    <source>
        <dbReference type="SAM" id="MobiDB-lite"/>
    </source>
</evidence>
<gene>
    <name evidence="2" type="ORF">LCGC14_2686330</name>
</gene>
<comment type="caution">
    <text evidence="2">The sequence shown here is derived from an EMBL/GenBank/DDBJ whole genome shotgun (WGS) entry which is preliminary data.</text>
</comment>
<organism evidence="2">
    <name type="scientific">marine sediment metagenome</name>
    <dbReference type="NCBI Taxonomy" id="412755"/>
    <lineage>
        <taxon>unclassified sequences</taxon>
        <taxon>metagenomes</taxon>
        <taxon>ecological metagenomes</taxon>
    </lineage>
</organism>
<sequence>VEHNIKRLKDAKGDEGNQNEN</sequence>
<proteinExistence type="predicted"/>
<dbReference type="AlphaFoldDB" id="A0A0F9CBJ6"/>
<dbReference type="EMBL" id="LAZR01047494">
    <property type="protein sequence ID" value="KKK94096.1"/>
    <property type="molecule type" value="Genomic_DNA"/>
</dbReference>
<feature type="compositionally biased region" description="Basic and acidic residues" evidence="1">
    <location>
        <begin position="1"/>
        <end position="15"/>
    </location>
</feature>
<protein>
    <submittedName>
        <fullName evidence="2">Uncharacterized protein</fullName>
    </submittedName>
</protein>
<evidence type="ECO:0000313" key="2">
    <source>
        <dbReference type="EMBL" id="KKK94096.1"/>
    </source>
</evidence>
<reference evidence="2" key="1">
    <citation type="journal article" date="2015" name="Nature">
        <title>Complex archaea that bridge the gap between prokaryotes and eukaryotes.</title>
        <authorList>
            <person name="Spang A."/>
            <person name="Saw J.H."/>
            <person name="Jorgensen S.L."/>
            <person name="Zaremba-Niedzwiedzka K."/>
            <person name="Martijn J."/>
            <person name="Lind A.E."/>
            <person name="van Eijk R."/>
            <person name="Schleper C."/>
            <person name="Guy L."/>
            <person name="Ettema T.J."/>
        </authorList>
    </citation>
    <scope>NUCLEOTIDE SEQUENCE</scope>
</reference>
<name>A0A0F9CBJ6_9ZZZZ</name>
<feature type="region of interest" description="Disordered" evidence="1">
    <location>
        <begin position="1"/>
        <end position="21"/>
    </location>
</feature>
<feature type="non-terminal residue" evidence="2">
    <location>
        <position position="1"/>
    </location>
</feature>
<accession>A0A0F9CBJ6</accession>